<reference evidence="3" key="1">
    <citation type="journal article" date="2020" name="Stud. Mycol.">
        <title>101 Dothideomycetes genomes: A test case for predicting lifestyles and emergence of pathogens.</title>
        <authorList>
            <person name="Haridas S."/>
            <person name="Albert R."/>
            <person name="Binder M."/>
            <person name="Bloem J."/>
            <person name="LaButti K."/>
            <person name="Salamov A."/>
            <person name="Andreopoulos B."/>
            <person name="Baker S."/>
            <person name="Barry K."/>
            <person name="Bills G."/>
            <person name="Bluhm B."/>
            <person name="Cannon C."/>
            <person name="Castanera R."/>
            <person name="Culley D."/>
            <person name="Daum C."/>
            <person name="Ezra D."/>
            <person name="Gonzalez J."/>
            <person name="Henrissat B."/>
            <person name="Kuo A."/>
            <person name="Liang C."/>
            <person name="Lipzen A."/>
            <person name="Lutzoni F."/>
            <person name="Magnuson J."/>
            <person name="Mondo S."/>
            <person name="Nolan M."/>
            <person name="Ohm R."/>
            <person name="Pangilinan J."/>
            <person name="Park H.-J."/>
            <person name="Ramirez L."/>
            <person name="Alfaro M."/>
            <person name="Sun H."/>
            <person name="Tritt A."/>
            <person name="Yoshinaga Y."/>
            <person name="Zwiers L.-H."/>
            <person name="Turgeon B."/>
            <person name="Goodwin S."/>
            <person name="Spatafora J."/>
            <person name="Crous P."/>
            <person name="Grigoriev I."/>
        </authorList>
    </citation>
    <scope>NUCLEOTIDE SEQUENCE [LARGE SCALE GENOMIC DNA]</scope>
    <source>
        <strain evidence="3">CBS 304.66</strain>
    </source>
</reference>
<dbReference type="EMBL" id="ML986580">
    <property type="protein sequence ID" value="KAF2270099.1"/>
    <property type="molecule type" value="Genomic_DNA"/>
</dbReference>
<gene>
    <name evidence="2" type="ORF">CC78DRAFT_599462</name>
</gene>
<proteinExistence type="predicted"/>
<sequence length="204" mass="21687">MLGAGAGQDKTGKTGGRRKGANERVAQRGASAASTSNLNARGPMSPVPCANHRRRRRSTTTTSSSGPAYYSAATAACVRRRGIACSGCATSSCRSIAARRSRVRPRVWAASCERSGQWAGCARKPPGGRGGRWNRRWSAAAVRRPPPQRPSLSGKAPPLLPESVPRLGYSREPWNASIMAARHIGRAASTREAEGDLRKVQALE</sequence>
<evidence type="ECO:0000313" key="2">
    <source>
        <dbReference type="EMBL" id="KAF2270099.1"/>
    </source>
</evidence>
<dbReference type="Proteomes" id="UP000800093">
    <property type="component" value="Unassembled WGS sequence"/>
</dbReference>
<dbReference type="AlphaFoldDB" id="A0A9P4TR56"/>
<keyword evidence="3" id="KW-1185">Reference proteome</keyword>
<accession>A0A9P4TR56</accession>
<evidence type="ECO:0000256" key="1">
    <source>
        <dbReference type="SAM" id="MobiDB-lite"/>
    </source>
</evidence>
<name>A0A9P4TR56_9PLEO</name>
<evidence type="ECO:0000313" key="3">
    <source>
        <dbReference type="Proteomes" id="UP000800093"/>
    </source>
</evidence>
<protein>
    <submittedName>
        <fullName evidence="2">Uncharacterized protein</fullName>
    </submittedName>
</protein>
<feature type="region of interest" description="Disordered" evidence="1">
    <location>
        <begin position="1"/>
        <end position="67"/>
    </location>
</feature>
<comment type="caution">
    <text evidence="2">The sequence shown here is derived from an EMBL/GenBank/DDBJ whole genome shotgun (WGS) entry which is preliminary data.</text>
</comment>
<organism evidence="2 3">
    <name type="scientific">Lojkania enalia</name>
    <dbReference type="NCBI Taxonomy" id="147567"/>
    <lineage>
        <taxon>Eukaryota</taxon>
        <taxon>Fungi</taxon>
        <taxon>Dikarya</taxon>
        <taxon>Ascomycota</taxon>
        <taxon>Pezizomycotina</taxon>
        <taxon>Dothideomycetes</taxon>
        <taxon>Pleosporomycetidae</taxon>
        <taxon>Pleosporales</taxon>
        <taxon>Pleosporales incertae sedis</taxon>
        <taxon>Lojkania</taxon>
    </lineage>
</organism>
<feature type="region of interest" description="Disordered" evidence="1">
    <location>
        <begin position="139"/>
        <end position="164"/>
    </location>
</feature>